<reference evidence="1 2" key="1">
    <citation type="submission" date="2024-04" db="EMBL/GenBank/DDBJ databases">
        <authorList>
            <person name="Rising A."/>
            <person name="Reimegard J."/>
            <person name="Sonavane S."/>
            <person name="Akerstrom W."/>
            <person name="Nylinder S."/>
            <person name="Hedman E."/>
            <person name="Kallberg Y."/>
        </authorList>
    </citation>
    <scope>NUCLEOTIDE SEQUENCE [LARGE SCALE GENOMIC DNA]</scope>
</reference>
<evidence type="ECO:0000313" key="2">
    <source>
        <dbReference type="Proteomes" id="UP001497382"/>
    </source>
</evidence>
<protein>
    <recommendedName>
        <fullName evidence="3">Cation-transporting P-type ATPase N-terminal domain-containing protein</fullName>
    </recommendedName>
</protein>
<dbReference type="AlphaFoldDB" id="A0AAV1YQJ3"/>
<comment type="caution">
    <text evidence="1">The sequence shown here is derived from an EMBL/GenBank/DDBJ whole genome shotgun (WGS) entry which is preliminary data.</text>
</comment>
<proteinExistence type="predicted"/>
<organism evidence="1 2">
    <name type="scientific">Larinioides sclopetarius</name>
    <dbReference type="NCBI Taxonomy" id="280406"/>
    <lineage>
        <taxon>Eukaryota</taxon>
        <taxon>Metazoa</taxon>
        <taxon>Ecdysozoa</taxon>
        <taxon>Arthropoda</taxon>
        <taxon>Chelicerata</taxon>
        <taxon>Arachnida</taxon>
        <taxon>Araneae</taxon>
        <taxon>Araneomorphae</taxon>
        <taxon>Entelegynae</taxon>
        <taxon>Araneoidea</taxon>
        <taxon>Araneidae</taxon>
        <taxon>Larinioides</taxon>
    </lineage>
</organism>
<evidence type="ECO:0008006" key="3">
    <source>
        <dbReference type="Google" id="ProtNLM"/>
    </source>
</evidence>
<evidence type="ECO:0000313" key="1">
    <source>
        <dbReference type="EMBL" id="CAL1260945.1"/>
    </source>
</evidence>
<gene>
    <name evidence="1" type="ORF">LARSCL_LOCUS113</name>
</gene>
<keyword evidence="2" id="KW-1185">Reference proteome</keyword>
<dbReference type="EMBL" id="CAXIEN010000001">
    <property type="protein sequence ID" value="CAL1260945.1"/>
    <property type="molecule type" value="Genomic_DNA"/>
</dbReference>
<dbReference type="Proteomes" id="UP001497382">
    <property type="component" value="Unassembled WGS sequence"/>
</dbReference>
<accession>A0AAV1YQJ3</accession>
<name>A0AAV1YQJ3_9ARAC</name>
<sequence>MNGSPSWKARNMKIETNRKPRITHTGLLKPKISFRQLIRNCCQARRSWPSALVPEAPLHFEEIIAKTRVGALQKTSLLSKAEAKLLLEQYGGEGNGLWHGVRAQAAIRGVNSDKIIFLILQTALRPHSDFLPARL</sequence>